<dbReference type="EMBL" id="BPLQ01009022">
    <property type="protein sequence ID" value="GIY40989.1"/>
    <property type="molecule type" value="Genomic_DNA"/>
</dbReference>
<evidence type="ECO:0000313" key="2">
    <source>
        <dbReference type="EMBL" id="GIY40989.1"/>
    </source>
</evidence>
<name>A0AAV4T714_9ARAC</name>
<dbReference type="AlphaFoldDB" id="A0AAV4T714"/>
<gene>
    <name evidence="2" type="primary">AVEN_253606_1</name>
    <name evidence="2" type="ORF">CDAR_168511</name>
</gene>
<protein>
    <submittedName>
        <fullName evidence="2">Uncharacterized protein</fullName>
    </submittedName>
</protein>
<feature type="coiled-coil region" evidence="1">
    <location>
        <begin position="37"/>
        <end position="99"/>
    </location>
</feature>
<feature type="coiled-coil region" evidence="1">
    <location>
        <begin position="195"/>
        <end position="229"/>
    </location>
</feature>
<accession>A0AAV4T714</accession>
<organism evidence="2 3">
    <name type="scientific">Caerostris darwini</name>
    <dbReference type="NCBI Taxonomy" id="1538125"/>
    <lineage>
        <taxon>Eukaryota</taxon>
        <taxon>Metazoa</taxon>
        <taxon>Ecdysozoa</taxon>
        <taxon>Arthropoda</taxon>
        <taxon>Chelicerata</taxon>
        <taxon>Arachnida</taxon>
        <taxon>Araneae</taxon>
        <taxon>Araneomorphae</taxon>
        <taxon>Entelegynae</taxon>
        <taxon>Araneoidea</taxon>
        <taxon>Araneidae</taxon>
        <taxon>Caerostris</taxon>
    </lineage>
</organism>
<keyword evidence="3" id="KW-1185">Reference proteome</keyword>
<sequence length="229" mass="26935">MDGEGNIPVANVRNSIELLQKQRSKVEWYLHQLIEFRKSFEEKINKADSEISKLNENQNKIEESTALLKHKVERSEKEANQWEEKNKDLTEAIKISQMKIDGFKEKRFQEIEKFEKEAVNLCELFGSTSAMNDGESIQVETHKLYQQIEQIHLEYEEINSELDKSRSELDDLVLYQVPYNQKEVEIPLGQRKLTLKLFEDALEKAKAQNEHLNELKLQKEEELEKLLSA</sequence>
<evidence type="ECO:0000256" key="1">
    <source>
        <dbReference type="SAM" id="Coils"/>
    </source>
</evidence>
<keyword evidence="1" id="KW-0175">Coiled coil</keyword>
<reference evidence="2 3" key="1">
    <citation type="submission" date="2021-06" db="EMBL/GenBank/DDBJ databases">
        <title>Caerostris darwini draft genome.</title>
        <authorList>
            <person name="Kono N."/>
            <person name="Arakawa K."/>
        </authorList>
    </citation>
    <scope>NUCLEOTIDE SEQUENCE [LARGE SCALE GENOMIC DNA]</scope>
</reference>
<dbReference type="Proteomes" id="UP001054837">
    <property type="component" value="Unassembled WGS sequence"/>
</dbReference>
<proteinExistence type="predicted"/>
<comment type="caution">
    <text evidence="2">The sequence shown here is derived from an EMBL/GenBank/DDBJ whole genome shotgun (WGS) entry which is preliminary data.</text>
</comment>
<evidence type="ECO:0000313" key="3">
    <source>
        <dbReference type="Proteomes" id="UP001054837"/>
    </source>
</evidence>